<protein>
    <submittedName>
        <fullName evidence="6">RNA pol II transcription cofactor</fullName>
    </submittedName>
</protein>
<dbReference type="Gene3D" id="2.60.120.10">
    <property type="entry name" value="Jelly Rolls"/>
    <property type="match status" value="2"/>
</dbReference>
<dbReference type="InterPro" id="IPR003829">
    <property type="entry name" value="Pirin_N_dom"/>
</dbReference>
<proteinExistence type="inferred from homology"/>
<reference evidence="6" key="1">
    <citation type="submission" date="2021-11" db="EMBL/GenBank/DDBJ databases">
        <title>Purpureocillium_takamizusanense_genome.</title>
        <authorList>
            <person name="Nguyen N.-H."/>
        </authorList>
    </citation>
    <scope>NUCLEOTIDE SEQUENCE</scope>
    <source>
        <strain evidence="6">PT3</strain>
    </source>
</reference>
<accession>A0A9Q8QJK1</accession>
<dbReference type="RefSeq" id="XP_047843460.1">
    <property type="nucleotide sequence ID" value="XM_047987475.1"/>
</dbReference>
<dbReference type="KEGG" id="ptkz:JDV02_006121"/>
<dbReference type="OrthoDB" id="198735at2759"/>
<evidence type="ECO:0000259" key="4">
    <source>
        <dbReference type="Pfam" id="PF02678"/>
    </source>
</evidence>
<feature type="compositionally biased region" description="Low complexity" evidence="3">
    <location>
        <begin position="78"/>
        <end position="91"/>
    </location>
</feature>
<evidence type="ECO:0000256" key="3">
    <source>
        <dbReference type="SAM" id="MobiDB-lite"/>
    </source>
</evidence>
<dbReference type="InterPro" id="IPR008778">
    <property type="entry name" value="Pirin_C_dom"/>
</dbReference>
<feature type="domain" description="Pirin N-terminal" evidence="4">
    <location>
        <begin position="133"/>
        <end position="231"/>
    </location>
</feature>
<dbReference type="AlphaFoldDB" id="A0A9Q8QJK1"/>
<sequence>MRNFLGITLAIFVGIASTLVAFVVINNACSYSYNYNNYHLYSVGDVSGRIASLFRSLLYTDTRAATSSTLAPSEKKIQQQQQQQRHLSSTAAAVAEMSSSATATTTTTTTTKMAQRAIRKVLLAAEQSEGAGARVRRSIGTPSLRNLSPFLMLDHFSVRPGAGFPDHPHRGQETITYLLEGAVDHEDFAGNRGTIRAGDLQFMTAGRGIVHAEMPAQNPDGGANVGLQLWVDLPRELKACEPRYRDLRAAEIPRVDVDDGRATVRVISGQSHGVDSVKDLAYTPVWILDVELRPGARVTQPLPSGWNAFAYVLEGDAYFGGGEGDARTKVAQYHNVVFQQEGDAVHVEAADDAAAGNTRLVIVAGTPLDQEVVQYGPFVLNSKEGVYQALMDYQSYSNGFERAKDWQSEIGKSMKH</sequence>
<dbReference type="Pfam" id="PF05726">
    <property type="entry name" value="Pirin_C"/>
    <property type="match status" value="1"/>
</dbReference>
<dbReference type="CDD" id="cd02909">
    <property type="entry name" value="cupin_pirin_N"/>
    <property type="match status" value="1"/>
</dbReference>
<evidence type="ECO:0000313" key="6">
    <source>
        <dbReference type="EMBL" id="UNI19979.1"/>
    </source>
</evidence>
<feature type="region of interest" description="Disordered" evidence="3">
    <location>
        <begin position="69"/>
        <end position="91"/>
    </location>
</feature>
<evidence type="ECO:0000259" key="5">
    <source>
        <dbReference type="Pfam" id="PF05726"/>
    </source>
</evidence>
<dbReference type="PANTHER" id="PTHR13903">
    <property type="entry name" value="PIRIN-RELATED"/>
    <property type="match status" value="1"/>
</dbReference>
<evidence type="ECO:0000313" key="7">
    <source>
        <dbReference type="Proteomes" id="UP000829364"/>
    </source>
</evidence>
<dbReference type="Pfam" id="PF02678">
    <property type="entry name" value="Pirin"/>
    <property type="match status" value="1"/>
</dbReference>
<dbReference type="GeneID" id="72068070"/>
<dbReference type="Proteomes" id="UP000829364">
    <property type="component" value="Chromosome 5"/>
</dbReference>
<dbReference type="InterPro" id="IPR012093">
    <property type="entry name" value="Pirin"/>
</dbReference>
<comment type="similarity">
    <text evidence="1 2">Belongs to the pirin family.</text>
</comment>
<evidence type="ECO:0000256" key="2">
    <source>
        <dbReference type="RuleBase" id="RU003457"/>
    </source>
</evidence>
<dbReference type="PANTHER" id="PTHR13903:SF8">
    <property type="entry name" value="PIRIN"/>
    <property type="match status" value="1"/>
</dbReference>
<dbReference type="CDD" id="cd02247">
    <property type="entry name" value="cupin_pirin_C"/>
    <property type="match status" value="1"/>
</dbReference>
<dbReference type="InterPro" id="IPR014710">
    <property type="entry name" value="RmlC-like_jellyroll"/>
</dbReference>
<keyword evidence="7" id="KW-1185">Reference proteome</keyword>
<feature type="domain" description="Pirin C-terminal" evidence="5">
    <location>
        <begin position="288"/>
        <end position="397"/>
    </location>
</feature>
<dbReference type="EMBL" id="CP086358">
    <property type="protein sequence ID" value="UNI19979.1"/>
    <property type="molecule type" value="Genomic_DNA"/>
</dbReference>
<organism evidence="6 7">
    <name type="scientific">Purpureocillium takamizusanense</name>
    <dbReference type="NCBI Taxonomy" id="2060973"/>
    <lineage>
        <taxon>Eukaryota</taxon>
        <taxon>Fungi</taxon>
        <taxon>Dikarya</taxon>
        <taxon>Ascomycota</taxon>
        <taxon>Pezizomycotina</taxon>
        <taxon>Sordariomycetes</taxon>
        <taxon>Hypocreomycetidae</taxon>
        <taxon>Hypocreales</taxon>
        <taxon>Ophiocordycipitaceae</taxon>
        <taxon>Purpureocillium</taxon>
    </lineage>
</organism>
<name>A0A9Q8QJK1_9HYPO</name>
<dbReference type="InterPro" id="IPR011051">
    <property type="entry name" value="RmlC_Cupin_sf"/>
</dbReference>
<gene>
    <name evidence="6" type="primary">PRN1</name>
    <name evidence="6" type="ORF">JDV02_006121</name>
</gene>
<dbReference type="SUPFAM" id="SSF51182">
    <property type="entry name" value="RmlC-like cupins"/>
    <property type="match status" value="1"/>
</dbReference>
<evidence type="ECO:0000256" key="1">
    <source>
        <dbReference type="ARBA" id="ARBA00008416"/>
    </source>
</evidence>